<evidence type="ECO:0000313" key="3">
    <source>
        <dbReference type="Proteomes" id="UP000078431"/>
    </source>
</evidence>
<keyword evidence="3" id="KW-1185">Reference proteome</keyword>
<accession>A0AA91EB48</accession>
<dbReference type="AlphaFoldDB" id="A0AA91EB48"/>
<evidence type="ECO:0000259" key="1">
    <source>
        <dbReference type="Pfam" id="PF18352"/>
    </source>
</evidence>
<feature type="domain" description="Phage protein Gp138 N-terminal" evidence="1">
    <location>
        <begin position="37"/>
        <end position="125"/>
    </location>
</feature>
<dbReference type="InterPro" id="IPR037026">
    <property type="entry name" value="Vgr_OB-fold_dom_sf"/>
</dbReference>
<dbReference type="Gene3D" id="2.40.50.230">
    <property type="entry name" value="Gp5 N-terminal domain"/>
    <property type="match status" value="1"/>
</dbReference>
<dbReference type="InterPro" id="IPR041599">
    <property type="entry name" value="Gp138_N"/>
</dbReference>
<dbReference type="Proteomes" id="UP000078431">
    <property type="component" value="Unassembled WGS sequence"/>
</dbReference>
<evidence type="ECO:0000313" key="2">
    <source>
        <dbReference type="EMBL" id="OAT57359.1"/>
    </source>
</evidence>
<name>A0AA91EB48_9GAMM</name>
<gene>
    <name evidence="2" type="ORF">M993_03940</name>
</gene>
<dbReference type="Pfam" id="PF18352">
    <property type="entry name" value="Gp138_N"/>
    <property type="match status" value="1"/>
</dbReference>
<proteinExistence type="predicted"/>
<organism evidence="2 3">
    <name type="scientific">Obesumbacterium proteus ATCC 12841</name>
    <dbReference type="NCBI Taxonomy" id="1354268"/>
    <lineage>
        <taxon>Bacteria</taxon>
        <taxon>Pseudomonadati</taxon>
        <taxon>Pseudomonadota</taxon>
        <taxon>Gammaproteobacteria</taxon>
        <taxon>Enterobacterales</taxon>
        <taxon>Hafniaceae</taxon>
        <taxon>Obesumbacterium</taxon>
    </lineage>
</organism>
<dbReference type="EMBL" id="LXEX01000059">
    <property type="protein sequence ID" value="OAT57359.1"/>
    <property type="molecule type" value="Genomic_DNA"/>
</dbReference>
<sequence>MERRGAIEVHLMADNSDVVEALRRLVSTEMDTVNTALPCTVVSYNAGRVTVKPDGEKIYSDGDTNAYPVLSDLRMIWPQFAGGQAGIKGPVMAGDQCFLIVCQQAIDGSDDTRRFDIIDSYVIPGAGYSDAVPGNDDMRMYHGDAFIAIDANGKITINAPGGVEETTPLHTVKGQMTVENMFTYQGGMTGSGGVGSVASITGTMNVTGDVVINGIKIATHKHPGDSGGTTGEPEN</sequence>
<comment type="caution">
    <text evidence="2">The sequence shown here is derived from an EMBL/GenBank/DDBJ whole genome shotgun (WGS) entry which is preliminary data.</text>
</comment>
<protein>
    <recommendedName>
        <fullName evidence="1">Phage protein Gp138 N-terminal domain-containing protein</fullName>
    </recommendedName>
</protein>
<reference evidence="2 3" key="1">
    <citation type="submission" date="2016-04" db="EMBL/GenBank/DDBJ databases">
        <title>ATOL: Assembling a taxonomically balanced genome-scale reconstruction of the evolutionary history of the Enterobacteriaceae.</title>
        <authorList>
            <person name="Plunkett G.III."/>
            <person name="Neeno-Eckwall E.C."/>
            <person name="Glasner J.D."/>
            <person name="Perna N.T."/>
        </authorList>
    </citation>
    <scope>NUCLEOTIDE SEQUENCE [LARGE SCALE GENOMIC DNA]</scope>
    <source>
        <strain evidence="2 3">ATCC 12841</strain>
    </source>
</reference>